<dbReference type="Pfam" id="PF08737">
    <property type="entry name" value="Rgp1"/>
    <property type="match status" value="1"/>
</dbReference>
<reference evidence="2" key="1">
    <citation type="submission" date="2022-07" db="EMBL/GenBank/DDBJ databases">
        <title>Fungi with potential for degradation of polypropylene.</title>
        <authorList>
            <person name="Gostincar C."/>
        </authorList>
    </citation>
    <scope>NUCLEOTIDE SEQUENCE</scope>
    <source>
        <strain evidence="2">EXF-13308</strain>
    </source>
</reference>
<dbReference type="Proteomes" id="UP001174694">
    <property type="component" value="Unassembled WGS sequence"/>
</dbReference>
<proteinExistence type="predicted"/>
<name>A0AA38VQU1_9PEZI</name>
<dbReference type="InterPro" id="IPR014848">
    <property type="entry name" value="Rgp1"/>
</dbReference>
<feature type="region of interest" description="Disordered" evidence="1">
    <location>
        <begin position="295"/>
        <end position="322"/>
    </location>
</feature>
<dbReference type="AlphaFoldDB" id="A0AA38VQU1"/>
<evidence type="ECO:0000313" key="2">
    <source>
        <dbReference type="EMBL" id="KAJ9141929.1"/>
    </source>
</evidence>
<organism evidence="2 3">
    <name type="scientific">Pleurostoma richardsiae</name>
    <dbReference type="NCBI Taxonomy" id="41990"/>
    <lineage>
        <taxon>Eukaryota</taxon>
        <taxon>Fungi</taxon>
        <taxon>Dikarya</taxon>
        <taxon>Ascomycota</taxon>
        <taxon>Pezizomycotina</taxon>
        <taxon>Sordariomycetes</taxon>
        <taxon>Sordariomycetidae</taxon>
        <taxon>Calosphaeriales</taxon>
        <taxon>Pleurostomataceae</taxon>
        <taxon>Pleurostoma</taxon>
    </lineage>
</organism>
<feature type="region of interest" description="Disordered" evidence="1">
    <location>
        <begin position="765"/>
        <end position="788"/>
    </location>
</feature>
<feature type="compositionally biased region" description="Low complexity" evidence="1">
    <location>
        <begin position="135"/>
        <end position="145"/>
    </location>
</feature>
<keyword evidence="3" id="KW-1185">Reference proteome</keyword>
<protein>
    <submittedName>
        <fullName evidence="2">RAB6A-GEF complex partner protein 2</fullName>
    </submittedName>
</protein>
<dbReference type="EMBL" id="JANBVO010000024">
    <property type="protein sequence ID" value="KAJ9141929.1"/>
    <property type="molecule type" value="Genomic_DNA"/>
</dbReference>
<evidence type="ECO:0000256" key="1">
    <source>
        <dbReference type="SAM" id="MobiDB-lite"/>
    </source>
</evidence>
<gene>
    <name evidence="2" type="ORF">NKR23_g7615</name>
</gene>
<feature type="compositionally biased region" description="Polar residues" evidence="1">
    <location>
        <begin position="265"/>
        <end position="277"/>
    </location>
</feature>
<sequence>MSLDGPSNIRVFVRWHDQTVFAGEEVKCTITFKNVATVQSPGPLQQLNPLLQQSRQQSADRSRQVSPLHAQHRSRASGGLAPPPSTSAARGHRSTLSLSVPSKTSRSRAGSIAWGPPPNSADSQARNGHSHRRSVSIVSIGSVSSADGHHPGNASSSKRPTRGHARASSLQIVPRSPVLNGPRSASHPQRPFNQQSSPLFNASYPPDRNSARGRPSGASTVPNTPGMGYTSSPRLGPDRVPDFKFPMAQSPLSEARGIARESNDDSLMSPLSPSGDTASLPMRAKDPIPTINEQAAAPSARVLSTTSVAGTPRSSGEFYSMSNNSTETLASEYVTHQPLRSQGRAPHLRQRSNLSPQKAKVPESLMMGYAQIQGSFTLDGSLVSLGPFEQVKRKAVLGGQGGGVIGVETSRRDSGLLRGFGWGNITNSLGELLGGGELSSIKDMRGIASSKAVPLLSTPQSILFVDLQLGPGDSKSFEYSFGLPKGLPPTHRGKSMKISYSLVIGTQRPGGAKEQQVKSIEVPFRVLGSVNGHGEILGHDLMSPYVLLRDQARVRSVDSSASAIDSSHKQGQAAQSASTLNGFLSYVDELLNQQRQGSGGGLLSPTAMPSSRRPSVFEEATAAKDAIDLAILRSNLTADGQQSANRFEIARNGRRVGVVMLARPAYRLGEVVTMAIDFTGAEIPCYAVHSALETAERVDPSLALRSEASIHRASRKVYVSSSEATLFARRTVFAPTIPISATPEFVTSGVSLEWKIRLEFVVPAQDDRSPEGESEDGQERNQDMRTLDLRHTQGPHPLLEEMSRDERGGLVLVAAENLACESFEVAVPLRVYGAVCTGLERLERDEALEGGLVV</sequence>
<feature type="region of interest" description="Disordered" evidence="1">
    <location>
        <begin position="52"/>
        <end position="280"/>
    </location>
</feature>
<feature type="compositionally biased region" description="Polar residues" evidence="1">
    <location>
        <begin position="302"/>
        <end position="314"/>
    </location>
</feature>
<feature type="compositionally biased region" description="Polar residues" evidence="1">
    <location>
        <begin position="191"/>
        <end position="200"/>
    </location>
</feature>
<dbReference type="PANTHER" id="PTHR12507">
    <property type="entry name" value="REDUCED GROWTH PHENOTYPE 1 RGP1, YEAST -RELATED"/>
    <property type="match status" value="1"/>
</dbReference>
<evidence type="ECO:0000313" key="3">
    <source>
        <dbReference type="Proteomes" id="UP001174694"/>
    </source>
</evidence>
<comment type="caution">
    <text evidence="2">The sequence shown here is derived from an EMBL/GenBank/DDBJ whole genome shotgun (WGS) entry which is preliminary data.</text>
</comment>
<feature type="compositionally biased region" description="Polar residues" evidence="1">
    <location>
        <begin position="217"/>
        <end position="233"/>
    </location>
</feature>
<feature type="compositionally biased region" description="Polar residues" evidence="1">
    <location>
        <begin position="94"/>
        <end position="108"/>
    </location>
</feature>
<accession>A0AA38VQU1</accession>